<name>A0A1Y3BQM2_EURMA</name>
<feature type="non-terminal residue" evidence="2">
    <location>
        <position position="107"/>
    </location>
</feature>
<evidence type="ECO:0000313" key="2">
    <source>
        <dbReference type="EMBL" id="OTF81465.1"/>
    </source>
</evidence>
<evidence type="ECO:0000256" key="1">
    <source>
        <dbReference type="SAM" id="MobiDB-lite"/>
    </source>
</evidence>
<dbReference type="OrthoDB" id="6516874at2759"/>
<dbReference type="AlphaFoldDB" id="A0A1Y3BQM2"/>
<comment type="caution">
    <text evidence="2">The sequence shown here is derived from an EMBL/GenBank/DDBJ whole genome shotgun (WGS) entry which is preliminary data.</text>
</comment>
<proteinExistence type="predicted"/>
<dbReference type="Proteomes" id="UP000194236">
    <property type="component" value="Unassembled WGS sequence"/>
</dbReference>
<feature type="compositionally biased region" description="Low complexity" evidence="1">
    <location>
        <begin position="18"/>
        <end position="30"/>
    </location>
</feature>
<keyword evidence="3" id="KW-1185">Reference proteome</keyword>
<sequence length="107" mass="11900">MAYQRPYGNYPPQPPPNFHHQGPPHGMPPQFIGNSGNVSGGQTQHQPPPQYNRNVWNHPPGMAVHSPAGPPPALHLQQHPQSNISPWMNQNMPPHMNGLPFRGFQQS</sequence>
<feature type="compositionally biased region" description="Polar residues" evidence="1">
    <location>
        <begin position="82"/>
        <end position="92"/>
    </location>
</feature>
<evidence type="ECO:0000313" key="3">
    <source>
        <dbReference type="Proteomes" id="UP000194236"/>
    </source>
</evidence>
<accession>A0A1Y3BQM2</accession>
<feature type="region of interest" description="Disordered" evidence="1">
    <location>
        <begin position="1"/>
        <end position="107"/>
    </location>
</feature>
<gene>
    <name evidence="2" type="ORF">BLA29_013503</name>
</gene>
<feature type="compositionally biased region" description="Polar residues" evidence="1">
    <location>
        <begin position="32"/>
        <end position="55"/>
    </location>
</feature>
<protein>
    <submittedName>
        <fullName evidence="2">Uncharacterized protein</fullName>
    </submittedName>
</protein>
<dbReference type="EMBL" id="MUJZ01013465">
    <property type="protein sequence ID" value="OTF81465.1"/>
    <property type="molecule type" value="Genomic_DNA"/>
</dbReference>
<reference evidence="2 3" key="1">
    <citation type="submission" date="2017-03" db="EMBL/GenBank/DDBJ databases">
        <title>Genome Survey of Euroglyphus maynei.</title>
        <authorList>
            <person name="Arlian L.G."/>
            <person name="Morgan M.S."/>
            <person name="Rider S.D."/>
        </authorList>
    </citation>
    <scope>NUCLEOTIDE SEQUENCE [LARGE SCALE GENOMIC DNA]</scope>
    <source>
        <strain evidence="2">Arlian Lab</strain>
        <tissue evidence="2">Whole body</tissue>
    </source>
</reference>
<organism evidence="2 3">
    <name type="scientific">Euroglyphus maynei</name>
    <name type="common">Mayne's house dust mite</name>
    <dbReference type="NCBI Taxonomy" id="6958"/>
    <lineage>
        <taxon>Eukaryota</taxon>
        <taxon>Metazoa</taxon>
        <taxon>Ecdysozoa</taxon>
        <taxon>Arthropoda</taxon>
        <taxon>Chelicerata</taxon>
        <taxon>Arachnida</taxon>
        <taxon>Acari</taxon>
        <taxon>Acariformes</taxon>
        <taxon>Sarcoptiformes</taxon>
        <taxon>Astigmata</taxon>
        <taxon>Psoroptidia</taxon>
        <taxon>Analgoidea</taxon>
        <taxon>Pyroglyphidae</taxon>
        <taxon>Pyroglyphinae</taxon>
        <taxon>Euroglyphus</taxon>
    </lineage>
</organism>